<name>Q5B2L1_EMENI</name>
<dbReference type="EMBL" id="BN001305">
    <property type="protein sequence ID" value="CBF81107.1"/>
    <property type="molecule type" value="Genomic_DNA"/>
</dbReference>
<accession>Q5B2L1</accession>
<sequence length="204" mass="23003">MAVIIFIVAAGLEVKTVENQISTGKLRPNLLRNVLSHDSDPQHQQLYWDKTTGLICQSSWAPLASATRIILEEGFRCTYLHWVGMGGPRIKRELNLPHVVSANLFQSGDHDSATPEDRRQDSFSPRWFCGCTGLTLRCTEFWVPRSLQSFYFALADSKFETHALGCHHFQKYDVLITRKPQGGDKLEKEACGHGEFHSGMIIVS</sequence>
<evidence type="ECO:0000313" key="1">
    <source>
        <dbReference type="EMBL" id="CBF81107.1"/>
    </source>
</evidence>
<dbReference type="AlphaFoldDB" id="Q5B2L1"/>
<reference evidence="2" key="1">
    <citation type="journal article" date="2005" name="Nature">
        <title>Sequencing of Aspergillus nidulans and comparative analysis with A. fumigatus and A. oryzae.</title>
        <authorList>
            <person name="Galagan J.E."/>
            <person name="Calvo S.E."/>
            <person name="Cuomo C."/>
            <person name="Ma L.J."/>
            <person name="Wortman J.R."/>
            <person name="Batzoglou S."/>
            <person name="Lee S.I."/>
            <person name="Basturkmen M."/>
            <person name="Spevak C.C."/>
            <person name="Clutterbuck J."/>
            <person name="Kapitonov V."/>
            <person name="Jurka J."/>
            <person name="Scazzocchio C."/>
            <person name="Farman M."/>
            <person name="Butler J."/>
            <person name="Purcell S."/>
            <person name="Harris S."/>
            <person name="Braus G.H."/>
            <person name="Draht O."/>
            <person name="Busch S."/>
            <person name="D'Enfert C."/>
            <person name="Bouchier C."/>
            <person name="Goldman G.H."/>
            <person name="Bell-Pedersen D."/>
            <person name="Griffiths-Jones S."/>
            <person name="Doonan J.H."/>
            <person name="Yu J."/>
            <person name="Vienken K."/>
            <person name="Pain A."/>
            <person name="Freitag M."/>
            <person name="Selker E.U."/>
            <person name="Archer D.B."/>
            <person name="Penalva M.A."/>
            <person name="Oakley B.R."/>
            <person name="Momany M."/>
            <person name="Tanaka T."/>
            <person name="Kumagai T."/>
            <person name="Asai K."/>
            <person name="Machida M."/>
            <person name="Nierman W.C."/>
            <person name="Denning D.W."/>
            <person name="Caddick M."/>
            <person name="Hynes M."/>
            <person name="Paoletti M."/>
            <person name="Fischer R."/>
            <person name="Miller B."/>
            <person name="Dyer P."/>
            <person name="Sachs M.S."/>
            <person name="Osmani S.A."/>
            <person name="Birren B.W."/>
        </authorList>
    </citation>
    <scope>NUCLEOTIDE SEQUENCE [LARGE SCALE GENOMIC DNA]</scope>
    <source>
        <strain evidence="2">FGSC A4 / ATCC 38163 / CBS 112.46 / NRRL 194 / M139</strain>
    </source>
</reference>
<accession>C8VF96</accession>
<protein>
    <submittedName>
        <fullName evidence="1">Uncharacterized protein</fullName>
    </submittedName>
</protein>
<dbReference type="Proteomes" id="UP000000560">
    <property type="component" value="Chromosome V"/>
</dbReference>
<dbReference type="VEuPathDB" id="FungiDB:AN5219"/>
<organism evidence="1 2">
    <name type="scientific">Emericella nidulans (strain FGSC A4 / ATCC 38163 / CBS 112.46 / NRRL 194 / M139)</name>
    <name type="common">Aspergillus nidulans</name>
    <dbReference type="NCBI Taxonomy" id="227321"/>
    <lineage>
        <taxon>Eukaryota</taxon>
        <taxon>Fungi</taxon>
        <taxon>Dikarya</taxon>
        <taxon>Ascomycota</taxon>
        <taxon>Pezizomycotina</taxon>
        <taxon>Eurotiomycetes</taxon>
        <taxon>Eurotiomycetidae</taxon>
        <taxon>Eurotiales</taxon>
        <taxon>Aspergillaceae</taxon>
        <taxon>Aspergillus</taxon>
        <taxon>Aspergillus subgen. Nidulantes</taxon>
    </lineage>
</organism>
<reference evidence="2" key="2">
    <citation type="journal article" date="2009" name="Fungal Genet. Biol.">
        <title>The 2008 update of the Aspergillus nidulans genome annotation: a community effort.</title>
        <authorList>
            <person name="Wortman J.R."/>
            <person name="Gilsenan J.M."/>
            <person name="Joardar V."/>
            <person name="Deegan J."/>
            <person name="Clutterbuck J."/>
            <person name="Andersen M.R."/>
            <person name="Archer D."/>
            <person name="Bencina M."/>
            <person name="Braus G."/>
            <person name="Coutinho P."/>
            <person name="von Dohren H."/>
            <person name="Doonan J."/>
            <person name="Driessen A.J."/>
            <person name="Durek P."/>
            <person name="Espeso E."/>
            <person name="Fekete E."/>
            <person name="Flipphi M."/>
            <person name="Estrada C.G."/>
            <person name="Geysens S."/>
            <person name="Goldman G."/>
            <person name="de Groot P.W."/>
            <person name="Hansen K."/>
            <person name="Harris S.D."/>
            <person name="Heinekamp T."/>
            <person name="Helmstaedt K."/>
            <person name="Henrissat B."/>
            <person name="Hofmann G."/>
            <person name="Homan T."/>
            <person name="Horio T."/>
            <person name="Horiuchi H."/>
            <person name="James S."/>
            <person name="Jones M."/>
            <person name="Karaffa L."/>
            <person name="Karanyi Z."/>
            <person name="Kato M."/>
            <person name="Keller N."/>
            <person name="Kelly D.E."/>
            <person name="Kiel J.A."/>
            <person name="Kim J.M."/>
            <person name="van der Klei I.J."/>
            <person name="Klis F.M."/>
            <person name="Kovalchuk A."/>
            <person name="Krasevec N."/>
            <person name="Kubicek C.P."/>
            <person name="Liu B."/>
            <person name="Maccabe A."/>
            <person name="Meyer V."/>
            <person name="Mirabito P."/>
            <person name="Miskei M."/>
            <person name="Mos M."/>
            <person name="Mullins J."/>
            <person name="Nelson D.R."/>
            <person name="Nielsen J."/>
            <person name="Oakley B.R."/>
            <person name="Osmani S.A."/>
            <person name="Pakula T."/>
            <person name="Paszewski A."/>
            <person name="Paulsen I."/>
            <person name="Pilsyk S."/>
            <person name="Pocsi I."/>
            <person name="Punt P.J."/>
            <person name="Ram A.F."/>
            <person name="Ren Q."/>
            <person name="Robellet X."/>
            <person name="Robson G."/>
            <person name="Seiboth B."/>
            <person name="van Solingen P."/>
            <person name="Specht T."/>
            <person name="Sun J."/>
            <person name="Taheri-Talesh N."/>
            <person name="Takeshita N."/>
            <person name="Ussery D."/>
            <person name="vanKuyk P.A."/>
            <person name="Visser H."/>
            <person name="van de Vondervoort P.J."/>
            <person name="de Vries R.P."/>
            <person name="Walton J."/>
            <person name="Xiang X."/>
            <person name="Xiong Y."/>
            <person name="Zeng A.P."/>
            <person name="Brandt B.W."/>
            <person name="Cornell M.J."/>
            <person name="van den Hondel C.A."/>
            <person name="Visser J."/>
            <person name="Oliver S.G."/>
            <person name="Turner G."/>
        </authorList>
    </citation>
    <scope>GENOME REANNOTATION</scope>
    <source>
        <strain evidence="2">FGSC A4 / ATCC 38163 / CBS 112.46 / NRRL 194 / M139</strain>
    </source>
</reference>
<dbReference type="KEGG" id="ani:ANIA_05219"/>
<proteinExistence type="predicted"/>
<dbReference type="InParanoid" id="Q5B2L1"/>
<gene>
    <name evidence="1" type="ORF">ANIA_05219</name>
</gene>
<dbReference type="GeneID" id="2871505"/>
<dbReference type="RefSeq" id="XP_662823.1">
    <property type="nucleotide sequence ID" value="XM_657731.1"/>
</dbReference>
<keyword evidence="2" id="KW-1185">Reference proteome</keyword>
<dbReference type="HOGENOM" id="CLU_1343222_0_0_1"/>
<evidence type="ECO:0000313" key="2">
    <source>
        <dbReference type="Proteomes" id="UP000000560"/>
    </source>
</evidence>